<dbReference type="InterPro" id="IPR041437">
    <property type="entry name" value="GH115_C"/>
</dbReference>
<dbReference type="AlphaFoldDB" id="A0A1V6LPH8"/>
<dbReference type="Proteomes" id="UP000191680">
    <property type="component" value="Unassembled WGS sequence"/>
</dbReference>
<dbReference type="GO" id="GO:0016787">
    <property type="term" value="F:hydrolase activity"/>
    <property type="evidence" value="ECO:0007669"/>
    <property type="project" value="UniProtKB-KW"/>
</dbReference>
<name>A0A1V6LPH8_9FLAO</name>
<dbReference type="EMBL" id="MTBC01000010">
    <property type="protein sequence ID" value="OQD41927.1"/>
    <property type="molecule type" value="Genomic_DNA"/>
</dbReference>
<dbReference type="SUPFAM" id="SSF55545">
    <property type="entry name" value="beta-N-acetylhexosaminidase-like domain"/>
    <property type="match status" value="1"/>
</dbReference>
<dbReference type="InterPro" id="IPR031924">
    <property type="entry name" value="GH115"/>
</dbReference>
<gene>
    <name evidence="4" type="ORF">BUL40_13835</name>
</gene>
<keyword evidence="2" id="KW-0732">Signal</keyword>
<dbReference type="OrthoDB" id="8727830at2"/>
<evidence type="ECO:0000256" key="1">
    <source>
        <dbReference type="ARBA" id="ARBA00022801"/>
    </source>
</evidence>
<sequence length="960" mass="109454">MQLKKFLLFFLLTTATKLLALDTISYVAHKPSTKHFALASKGKVANLLVSSQDFKGVLKVAAQLQTDIEKVTGTKPVLQQDQTNDKEIVIIGTFGKSPLIDQLVQAGKLNASDLEGKWEKFIITTVKNPFPNVKKALVIVGSDKRGTIFGLYDLATQIGVSPWYYWADVPVKKHRELHIIKGLHTQGEPDVKYRGIFINDEAPALRNWALDTFGGFNHKFYDKVFELILRNKGNYLWPAMWVPSAFADDDAKNAALADEYGVVISTSHHEPMMRAHAEWYKYGKGSWNYETNKDNLNSFWRGGIERMGNHESVVTVGMRGDGDEAMSAETAVDLMKTIINEQRKIIEEVTQKPANETPQVWAIYKEVQDYYDKGMRVPDDIMILFCDDNWGNVRILPKKEDRDYKGGFGLYYHFDYVGAPVSYRWLNVTQIERTWEQMKLSYDWGVRDLWLVNVGDIKPMELPISFYMDMAWNAASFKAEDLPPYYTKWAQQQFGEKYAEKIGGLLATYTKYNARRTPEMLKPDTYSLENYGEADRVVTSYNQLLKESNTIYKSLPESYKAAFYQLVHSPIALSANLNEMYVAAAKNNYYAEKGITAANFYADKVRALFNQDKELTRAYHEDLLNGKWNHMMSQTHIGYTSWSHPPLDKMPAISYVHAPEKPGLGYLLEYGDTPKWGWLDVEGDWAFSNSLPLFDNINLQEYYIEIVNKGQGELAYQLNAKEDWIQLSKTRGKTTYSEKVWVSIDWSKAPKTNTIGEVELTNGTHSYSIKIPIRYLENGHGFIENNGVVSINAANYTHSQSNKGVQWKIVPNLGRTDSAIVPFPMDIDTQEPISNGAMVSYDFTIFQENEITVEAYLSPNQDFKKQDGLKFAIAIDDAQPQLININKGEEKPDWEYAKWWMESVGDHIKKSVSKHGKLKKGKHTLKIWVVDPGVVIQKFVIDAGGLRTSYLGPEQSKLIK</sequence>
<evidence type="ECO:0000313" key="4">
    <source>
        <dbReference type="EMBL" id="OQD41927.1"/>
    </source>
</evidence>
<keyword evidence="5" id="KW-1185">Reference proteome</keyword>
<dbReference type="Pfam" id="PF17829">
    <property type="entry name" value="GH115_C"/>
    <property type="match status" value="1"/>
</dbReference>
<dbReference type="InterPro" id="IPR042301">
    <property type="entry name" value="GH115_sf"/>
</dbReference>
<evidence type="ECO:0000259" key="3">
    <source>
        <dbReference type="Pfam" id="PF17829"/>
    </source>
</evidence>
<proteinExistence type="predicted"/>
<dbReference type="GO" id="GO:0005975">
    <property type="term" value="P:carbohydrate metabolic process"/>
    <property type="evidence" value="ECO:0007669"/>
    <property type="project" value="UniProtKB-ARBA"/>
</dbReference>
<dbReference type="PANTHER" id="PTHR37842:SF2">
    <property type="entry name" value="GYLCOSYL HYDROLASE 115 C-TERMINAL DOMAIN-CONTAINING PROTEIN"/>
    <property type="match status" value="1"/>
</dbReference>
<dbReference type="Pfam" id="PF15979">
    <property type="entry name" value="Glyco_hydro_115"/>
    <property type="match status" value="1"/>
</dbReference>
<feature type="signal peptide" evidence="2">
    <location>
        <begin position="1"/>
        <end position="20"/>
    </location>
</feature>
<dbReference type="Gene3D" id="1.20.58.2150">
    <property type="match status" value="1"/>
</dbReference>
<protein>
    <submittedName>
        <fullName evidence="4">Glycosyl hydrolase</fullName>
    </submittedName>
</protein>
<dbReference type="Gene3D" id="3.30.379.10">
    <property type="entry name" value="Chitobiase/beta-hexosaminidase domain 2-like"/>
    <property type="match status" value="1"/>
</dbReference>
<feature type="chain" id="PRO_5013161664" evidence="2">
    <location>
        <begin position="21"/>
        <end position="960"/>
    </location>
</feature>
<evidence type="ECO:0000256" key="2">
    <source>
        <dbReference type="SAM" id="SignalP"/>
    </source>
</evidence>
<dbReference type="InterPro" id="IPR029018">
    <property type="entry name" value="Hex-like_dom2"/>
</dbReference>
<accession>A0A1V6LPH8</accession>
<feature type="domain" description="Gylcosyl hydrolase 115 C-terminal" evidence="3">
    <location>
        <begin position="781"/>
        <end position="954"/>
    </location>
</feature>
<dbReference type="RefSeq" id="WP_080319737.1">
    <property type="nucleotide sequence ID" value="NZ_MTBC01000010.1"/>
</dbReference>
<dbReference type="Gene3D" id="3.20.20.520">
    <property type="entry name" value="Glycosyl hydrolase family 115"/>
    <property type="match status" value="1"/>
</dbReference>
<dbReference type="Gene3D" id="2.60.120.1620">
    <property type="match status" value="1"/>
</dbReference>
<dbReference type="PANTHER" id="PTHR37842">
    <property type="match status" value="1"/>
</dbReference>
<keyword evidence="1 4" id="KW-0378">Hydrolase</keyword>
<reference evidence="4 5" key="1">
    <citation type="submission" date="2016-12" db="EMBL/GenBank/DDBJ databases">
        <authorList>
            <person name="Song W.-J."/>
            <person name="Kurnit D.M."/>
        </authorList>
    </citation>
    <scope>NUCLEOTIDE SEQUENCE [LARGE SCALE GENOMIC DNA]</scope>
    <source>
        <strain evidence="4 5">HSG9</strain>
    </source>
</reference>
<evidence type="ECO:0000313" key="5">
    <source>
        <dbReference type="Proteomes" id="UP000191680"/>
    </source>
</evidence>
<comment type="caution">
    <text evidence="4">The sequence shown here is derived from an EMBL/GenBank/DDBJ whole genome shotgun (WGS) entry which is preliminary data.</text>
</comment>
<organism evidence="4 5">
    <name type="scientific">Croceivirga radicis</name>
    <dbReference type="NCBI Taxonomy" id="1929488"/>
    <lineage>
        <taxon>Bacteria</taxon>
        <taxon>Pseudomonadati</taxon>
        <taxon>Bacteroidota</taxon>
        <taxon>Flavobacteriia</taxon>
        <taxon>Flavobacteriales</taxon>
        <taxon>Flavobacteriaceae</taxon>
        <taxon>Croceivirga</taxon>
    </lineage>
</organism>